<dbReference type="GO" id="GO:0006887">
    <property type="term" value="P:exocytosis"/>
    <property type="evidence" value="ECO:0007669"/>
    <property type="project" value="UniProtKB-KW"/>
</dbReference>
<keyword evidence="5" id="KW-0653">Protein transport</keyword>
<dbReference type="PANTHER" id="PTHR12542:SF41">
    <property type="entry name" value="EXOCYST COMPLEX COMPONENT 7"/>
    <property type="match status" value="1"/>
</dbReference>
<gene>
    <name evidence="7" type="ORF">Cadr_000012766</name>
</gene>
<evidence type="ECO:0000259" key="6">
    <source>
        <dbReference type="Pfam" id="PF03081"/>
    </source>
</evidence>
<organism evidence="7 8">
    <name type="scientific">Camelus dromedarius</name>
    <name type="common">Dromedary</name>
    <name type="synonym">Arabian camel</name>
    <dbReference type="NCBI Taxonomy" id="9838"/>
    <lineage>
        <taxon>Eukaryota</taxon>
        <taxon>Metazoa</taxon>
        <taxon>Chordata</taxon>
        <taxon>Craniata</taxon>
        <taxon>Vertebrata</taxon>
        <taxon>Euteleostomi</taxon>
        <taxon>Mammalia</taxon>
        <taxon>Eutheria</taxon>
        <taxon>Laurasiatheria</taxon>
        <taxon>Artiodactyla</taxon>
        <taxon>Tylopoda</taxon>
        <taxon>Camelidae</taxon>
        <taxon>Camelus</taxon>
    </lineage>
</organism>
<dbReference type="Pfam" id="PF03081">
    <property type="entry name" value="Exo70_C"/>
    <property type="match status" value="1"/>
</dbReference>
<dbReference type="EMBL" id="JWIN03000014">
    <property type="protein sequence ID" value="KAB1267894.1"/>
    <property type="molecule type" value="Genomic_DNA"/>
</dbReference>
<reference evidence="7 8" key="1">
    <citation type="journal article" date="2019" name="Mol. Ecol. Resour.">
        <title>Improving Illumina assemblies with Hi-C and long reads: an example with the North African dromedary.</title>
        <authorList>
            <person name="Elbers J.P."/>
            <person name="Rogers M.F."/>
            <person name="Perelman P.L."/>
            <person name="Proskuryakova A.A."/>
            <person name="Serdyukova N.A."/>
            <person name="Johnson W.E."/>
            <person name="Horin P."/>
            <person name="Corander J."/>
            <person name="Murphy D."/>
            <person name="Burger P.A."/>
        </authorList>
    </citation>
    <scope>NUCLEOTIDE SEQUENCE [LARGE SCALE GENOMIC DNA]</scope>
    <source>
        <strain evidence="7">Drom800</strain>
        <tissue evidence="7">Blood</tissue>
    </source>
</reference>
<comment type="caution">
    <text evidence="7">The sequence shown here is derived from an EMBL/GenBank/DDBJ whole genome shotgun (WGS) entry which is preliminary data.</text>
</comment>
<sequence length="195" mass="22927">MLASQETSSSAISYNSKFSRHLLSIYICKVLGNLQLNLLSKSKVYEDQALSAIFLHENYNYILKALEKSELIQLVAVTQNTAKRSYQEHIEQQIQTYQCSWLKSFSDGLEELCKIQKTWAVLDTEQRDKIHQTQKNIVKETYRAFLHRFGRVPVTKNPEKYIKYCIKQIKKLFHNKKDWSDGEIMIAPNLRDLEY</sequence>
<dbReference type="AlphaFoldDB" id="A0A5N4D9N3"/>
<proteinExistence type="inferred from homology"/>
<name>A0A5N4D9N3_CAMDR</name>
<dbReference type="SUPFAM" id="SSF74788">
    <property type="entry name" value="Cullin repeat-like"/>
    <property type="match status" value="1"/>
</dbReference>
<evidence type="ECO:0000256" key="2">
    <source>
        <dbReference type="ARBA" id="ARBA00022448"/>
    </source>
</evidence>
<protein>
    <recommendedName>
        <fullName evidence="4 5">Exocyst complex component 7</fullName>
    </recommendedName>
    <alternativeName>
        <fullName evidence="5">Exocyst complex component Exo70</fullName>
    </alternativeName>
</protein>
<evidence type="ECO:0000256" key="5">
    <source>
        <dbReference type="RuleBase" id="RU365026"/>
    </source>
</evidence>
<comment type="function">
    <text evidence="5">Component of the exocyst complex involved in the docking of exocytic vesicles with fusion sites on the plasma membrane.</text>
</comment>
<dbReference type="PANTHER" id="PTHR12542">
    <property type="entry name" value="EXOCYST COMPLEX PROTEIN EXO70"/>
    <property type="match status" value="1"/>
</dbReference>
<keyword evidence="2 5" id="KW-0813">Transport</keyword>
<keyword evidence="8" id="KW-1185">Reference proteome</keyword>
<feature type="domain" description="Exocyst complex subunit Exo70 C-terminal" evidence="6">
    <location>
        <begin position="102"/>
        <end position="173"/>
    </location>
</feature>
<keyword evidence="3 5" id="KW-0268">Exocytosis</keyword>
<evidence type="ECO:0000256" key="3">
    <source>
        <dbReference type="ARBA" id="ARBA00022483"/>
    </source>
</evidence>
<evidence type="ECO:0000313" key="7">
    <source>
        <dbReference type="EMBL" id="KAB1267894.1"/>
    </source>
</evidence>
<evidence type="ECO:0000256" key="1">
    <source>
        <dbReference type="ARBA" id="ARBA00006756"/>
    </source>
</evidence>
<dbReference type="GO" id="GO:0015031">
    <property type="term" value="P:protein transport"/>
    <property type="evidence" value="ECO:0007669"/>
    <property type="project" value="UniProtKB-KW"/>
</dbReference>
<dbReference type="GO" id="GO:0000145">
    <property type="term" value="C:exocyst"/>
    <property type="evidence" value="ECO:0007669"/>
    <property type="project" value="InterPro"/>
</dbReference>
<dbReference type="InterPro" id="IPR046364">
    <property type="entry name" value="Exo70_C"/>
</dbReference>
<dbReference type="InterPro" id="IPR016159">
    <property type="entry name" value="Cullin_repeat-like_dom_sf"/>
</dbReference>
<accession>A0A5N4D9N3</accession>
<evidence type="ECO:0000256" key="4">
    <source>
        <dbReference type="ARBA" id="ARBA00026169"/>
    </source>
</evidence>
<evidence type="ECO:0000313" key="8">
    <source>
        <dbReference type="Proteomes" id="UP000299084"/>
    </source>
</evidence>
<dbReference type="GO" id="GO:0005546">
    <property type="term" value="F:phosphatidylinositol-4,5-bisphosphate binding"/>
    <property type="evidence" value="ECO:0007669"/>
    <property type="project" value="InterPro"/>
</dbReference>
<dbReference type="Proteomes" id="UP000299084">
    <property type="component" value="Unassembled WGS sequence"/>
</dbReference>
<dbReference type="Gene3D" id="1.20.1280.170">
    <property type="entry name" value="Exocyst complex component Exo70"/>
    <property type="match status" value="2"/>
</dbReference>
<dbReference type="InterPro" id="IPR004140">
    <property type="entry name" value="Exo70"/>
</dbReference>
<comment type="similarity">
    <text evidence="1 5">Belongs to the EXO70 family.</text>
</comment>